<dbReference type="AlphaFoldDB" id="L2GJH8"/>
<gene>
    <name evidence="3" type="ORF">VICG_01975</name>
</gene>
<dbReference type="InterPro" id="IPR038437">
    <property type="entry name" value="GINS_Psf3_sf"/>
</dbReference>
<dbReference type="VEuPathDB" id="MicrosporidiaDB:VICG_01975"/>
<protein>
    <recommendedName>
        <fullName evidence="1">DNA replication complex GINS protein PSF3</fullName>
    </recommendedName>
</protein>
<feature type="domain" description="DNA replication complex GINS protein PSF3 N-terminal" evidence="2">
    <location>
        <begin position="46"/>
        <end position="96"/>
    </location>
</feature>
<name>L2GJH8_VITCO</name>
<dbReference type="PANTHER" id="PTHR22768:SF0">
    <property type="entry name" value="DNA REPLICATION COMPLEX GINS PROTEIN PSF3"/>
    <property type="match status" value="1"/>
</dbReference>
<comment type="subunit">
    <text evidence="1">Component of the GINS complex.</text>
</comment>
<dbReference type="InParanoid" id="L2GJH8"/>
<comment type="function">
    <text evidence="1">The GINS complex plays an essential role in the initiation of DNA replication.</text>
</comment>
<proteinExistence type="inferred from homology"/>
<dbReference type="CDD" id="cd21693">
    <property type="entry name" value="GINS_B_Psf3"/>
    <property type="match status" value="1"/>
</dbReference>
<keyword evidence="1" id="KW-0235">DNA replication</keyword>
<dbReference type="GeneID" id="19882685"/>
<organism evidence="3 4">
    <name type="scientific">Vittaforma corneae (strain ATCC 50505)</name>
    <name type="common">Microsporidian parasite</name>
    <name type="synonym">Nosema corneum</name>
    <dbReference type="NCBI Taxonomy" id="993615"/>
    <lineage>
        <taxon>Eukaryota</taxon>
        <taxon>Fungi</taxon>
        <taxon>Fungi incertae sedis</taxon>
        <taxon>Microsporidia</taxon>
        <taxon>Nosematidae</taxon>
        <taxon>Vittaforma</taxon>
    </lineage>
</organism>
<dbReference type="PANTHER" id="PTHR22768">
    <property type="entry name" value="DNA REPLICATION COMPLEX GINS PROTEIN PSF3"/>
    <property type="match status" value="1"/>
</dbReference>
<dbReference type="Gene3D" id="1.20.58.2050">
    <property type="match status" value="1"/>
</dbReference>
<dbReference type="Pfam" id="PF22466">
    <property type="entry name" value="PSF3_N"/>
    <property type="match status" value="1"/>
</dbReference>
<keyword evidence="4" id="KW-1185">Reference proteome</keyword>
<dbReference type="InterPro" id="IPR055221">
    <property type="entry name" value="PSF3_N"/>
</dbReference>
<evidence type="ECO:0000256" key="1">
    <source>
        <dbReference type="RuleBase" id="RU367161"/>
    </source>
</evidence>
<comment type="subcellular location">
    <subcellularLocation>
        <location evidence="1">Nucleus</location>
    </subcellularLocation>
</comment>
<dbReference type="GO" id="GO:1902975">
    <property type="term" value="P:mitotic DNA replication initiation"/>
    <property type="evidence" value="ECO:0007669"/>
    <property type="project" value="TreeGrafter"/>
</dbReference>
<dbReference type="GO" id="GO:0000811">
    <property type="term" value="C:GINS complex"/>
    <property type="evidence" value="ECO:0007669"/>
    <property type="project" value="UniProtKB-UniRule"/>
</dbReference>
<dbReference type="SUPFAM" id="SSF160059">
    <property type="entry name" value="PriA/YqbF domain"/>
    <property type="match status" value="1"/>
</dbReference>
<accession>L2GJH8</accession>
<dbReference type="STRING" id="993615.L2GJH8"/>
<evidence type="ECO:0000259" key="2">
    <source>
        <dbReference type="Pfam" id="PF22466"/>
    </source>
</evidence>
<dbReference type="OMA" id="RCAIILE"/>
<keyword evidence="1" id="KW-0539">Nucleus</keyword>
<dbReference type="EMBL" id="JH370152">
    <property type="protein sequence ID" value="ELA41016.1"/>
    <property type="molecule type" value="Genomic_DNA"/>
</dbReference>
<sequence>MLLERLVGRCAIILEGPLWHFSSECVIGISFLQQSTLPEAFTMDYYCIDSILAEEEKLKVKFSHEVENFGFYLGPTHSSIKRDAKVDLPFFLIKFLLLNEYCCVVEHPLKTMKHDLDAGAVLVDLKNRYFYTVNMHIYDRKYLFHTFFERIGSLITLLPKGDFSEDDVAKLSSEEKKIIVCSRRVFVEFENYYSKKGSSEL</sequence>
<comment type="similarity">
    <text evidence="1">Belongs to the GINS3/PSF3 family.</text>
</comment>
<reference evidence="4" key="1">
    <citation type="submission" date="2011-05" db="EMBL/GenBank/DDBJ databases">
        <title>The genome sequence of Vittaforma corneae strain ATCC 50505.</title>
        <authorList>
            <consortium name="The Broad Institute Genome Sequencing Platform"/>
            <person name="Cuomo C."/>
            <person name="Didier E."/>
            <person name="Bowers L."/>
            <person name="Young S.K."/>
            <person name="Zeng Q."/>
            <person name="Gargeya S."/>
            <person name="Fitzgerald M."/>
            <person name="Haas B."/>
            <person name="Abouelleil A."/>
            <person name="Alvarado L."/>
            <person name="Arachchi H.M."/>
            <person name="Berlin A."/>
            <person name="Chapman S.B."/>
            <person name="Gearin G."/>
            <person name="Goldberg J."/>
            <person name="Griggs A."/>
            <person name="Gujja S."/>
            <person name="Hansen M."/>
            <person name="Heiman D."/>
            <person name="Howarth C."/>
            <person name="Larimer J."/>
            <person name="Lui A."/>
            <person name="MacDonald P.J.P."/>
            <person name="McCowen C."/>
            <person name="Montmayeur A."/>
            <person name="Murphy C."/>
            <person name="Neiman D."/>
            <person name="Pearson M."/>
            <person name="Priest M."/>
            <person name="Roberts A."/>
            <person name="Saif S."/>
            <person name="Shea T."/>
            <person name="Sisk P."/>
            <person name="Stolte C."/>
            <person name="Sykes S."/>
            <person name="Wortman J."/>
            <person name="Nusbaum C."/>
            <person name="Birren B."/>
        </authorList>
    </citation>
    <scope>NUCLEOTIDE SEQUENCE [LARGE SCALE GENOMIC DNA]</scope>
    <source>
        <strain evidence="4">ATCC 50505</strain>
    </source>
</reference>
<dbReference type="OrthoDB" id="10251744at2759"/>
<dbReference type="InterPro" id="IPR010492">
    <property type="entry name" value="GINS_Psf3"/>
</dbReference>
<dbReference type="Proteomes" id="UP000011082">
    <property type="component" value="Unassembled WGS sequence"/>
</dbReference>
<dbReference type="HOGENOM" id="CLU_117799_0_0_1"/>
<evidence type="ECO:0000313" key="4">
    <source>
        <dbReference type="Proteomes" id="UP000011082"/>
    </source>
</evidence>
<dbReference type="RefSeq" id="XP_007605420.1">
    <property type="nucleotide sequence ID" value="XM_007605358.1"/>
</dbReference>
<evidence type="ECO:0000313" key="3">
    <source>
        <dbReference type="EMBL" id="ELA41016.1"/>
    </source>
</evidence>